<name>A0AC61KYM6_9EURY</name>
<dbReference type="Proteomes" id="UP000248329">
    <property type="component" value="Unassembled WGS sequence"/>
</dbReference>
<dbReference type="EMBL" id="PQXF01000073">
    <property type="protein sequence ID" value="PXF57024.1"/>
    <property type="molecule type" value="Genomic_DNA"/>
</dbReference>
<accession>A0AC61KYM6</accession>
<protein>
    <submittedName>
        <fullName evidence="1">Uncharacterized protein</fullName>
    </submittedName>
</protein>
<evidence type="ECO:0000313" key="1">
    <source>
        <dbReference type="EMBL" id="PXF57024.1"/>
    </source>
</evidence>
<evidence type="ECO:0000313" key="2">
    <source>
        <dbReference type="Proteomes" id="UP000248329"/>
    </source>
</evidence>
<organism evidence="1 2">
    <name type="scientific">Candidatus Methanogaster sp</name>
    <dbReference type="NCBI Taxonomy" id="3386292"/>
    <lineage>
        <taxon>Archaea</taxon>
        <taxon>Methanobacteriati</taxon>
        <taxon>Methanobacteriota</taxon>
        <taxon>Stenosarchaea group</taxon>
        <taxon>Methanomicrobia</taxon>
        <taxon>Methanosarcinales</taxon>
        <taxon>ANME-2 cluster</taxon>
        <taxon>Candidatus Methanogasteraceae</taxon>
        <taxon>Candidatus Methanogaster</taxon>
    </lineage>
</organism>
<reference evidence="1" key="1">
    <citation type="submission" date="2018-01" db="EMBL/GenBank/DDBJ databases">
        <authorList>
            <person name="Krukenberg V."/>
        </authorList>
    </citation>
    <scope>NUCLEOTIDE SEQUENCE</scope>
    <source>
        <strain evidence="1">E20ANME2</strain>
    </source>
</reference>
<comment type="caution">
    <text evidence="1">The sequence shown here is derived from an EMBL/GenBank/DDBJ whole genome shotgun (WGS) entry which is preliminary data.</text>
</comment>
<proteinExistence type="predicted"/>
<sequence>MDTKEIIEKEESETTEFKKSTAQLEKALKSICGFLNHRGGAVYFGIDNGKVVGQEVSDSTLKSISQKIRQKIKPEITPEVKALELLGKRVIEVTVKEGGNKPYYLMGIAYKRVGTENPIVSPEELEKLILNKKSGYWDGQTCEDATLEDIDWEFVKEDFIYLYEKHLKK</sequence>
<gene>
    <name evidence="1" type="ORF">C4B59_15930</name>
</gene>